<evidence type="ECO:0000259" key="1">
    <source>
        <dbReference type="Pfam" id="PF22741"/>
    </source>
</evidence>
<proteinExistence type="predicted"/>
<dbReference type="Pfam" id="PF22741">
    <property type="entry name" value="PTP-NADK"/>
    <property type="match status" value="1"/>
</dbReference>
<protein>
    <recommendedName>
        <fullName evidence="1">DSP-PTPase phosphatase fused to NAD+ Kinase domain-containing protein</fullName>
    </recommendedName>
</protein>
<comment type="caution">
    <text evidence="2">The sequence shown here is derived from an EMBL/GenBank/DDBJ whole genome shotgun (WGS) entry which is preliminary data.</text>
</comment>
<evidence type="ECO:0000313" key="3">
    <source>
        <dbReference type="Proteomes" id="UP000068603"/>
    </source>
</evidence>
<evidence type="ECO:0000313" key="2">
    <source>
        <dbReference type="EMBL" id="KWA66682.1"/>
    </source>
</evidence>
<dbReference type="SUPFAM" id="SSF52799">
    <property type="entry name" value="(Phosphotyrosine protein) phosphatases II"/>
    <property type="match status" value="1"/>
</dbReference>
<dbReference type="InterPro" id="IPR055214">
    <property type="entry name" value="PTP-NADK"/>
</dbReference>
<dbReference type="RefSeq" id="WP_059810150.1">
    <property type="nucleotide sequence ID" value="NZ_CABVPM010000061.1"/>
</dbReference>
<dbReference type="STRING" id="1503054.WT74_18895"/>
<accession>A0A125BA37</accession>
<reference evidence="2 3" key="1">
    <citation type="submission" date="2015-11" db="EMBL/GenBank/DDBJ databases">
        <title>Expanding the genomic diversity of Burkholderia species for the development of highly accurate diagnostics.</title>
        <authorList>
            <person name="Sahl J."/>
            <person name="Keim P."/>
            <person name="Wagner D."/>
        </authorList>
    </citation>
    <scope>NUCLEOTIDE SEQUENCE [LARGE SCALE GENOMIC DNA]</scope>
    <source>
        <strain evidence="2 3">MSMB1960WGS</strain>
    </source>
</reference>
<name>A0A125BA37_9BURK</name>
<dbReference type="Gene3D" id="3.90.190.10">
    <property type="entry name" value="Protein tyrosine phosphatase superfamily"/>
    <property type="match status" value="1"/>
</dbReference>
<dbReference type="AlphaFoldDB" id="A0A125BA37"/>
<dbReference type="EMBL" id="LPHB01000019">
    <property type="protein sequence ID" value="KWA66682.1"/>
    <property type="molecule type" value="Genomic_DNA"/>
</dbReference>
<gene>
    <name evidence="2" type="ORF">WT44_06435</name>
</gene>
<organism evidence="2">
    <name type="scientific">Burkholderia stagnalis</name>
    <dbReference type="NCBI Taxonomy" id="1503054"/>
    <lineage>
        <taxon>Bacteria</taxon>
        <taxon>Pseudomonadati</taxon>
        <taxon>Pseudomonadota</taxon>
        <taxon>Betaproteobacteria</taxon>
        <taxon>Burkholderiales</taxon>
        <taxon>Burkholderiaceae</taxon>
        <taxon>Burkholderia</taxon>
        <taxon>Burkholderia cepacia complex</taxon>
    </lineage>
</organism>
<dbReference type="KEGG" id="bstg:WT74_18895"/>
<feature type="domain" description="DSP-PTPase phosphatase fused to NAD+ Kinase" evidence="1">
    <location>
        <begin position="18"/>
        <end position="121"/>
    </location>
</feature>
<dbReference type="CDD" id="cd14503">
    <property type="entry name" value="PTP-bact"/>
    <property type="match status" value="1"/>
</dbReference>
<dbReference type="InterPro" id="IPR029021">
    <property type="entry name" value="Prot-tyrosine_phosphatase-like"/>
</dbReference>
<sequence length="156" mass="17991">MKQFGISNERWLDECTLTSGQPSAEQFGRLASEGFEVVIDLAPTDARYSIEDEAGLMQRLGIEYHFLPVNFKAPTLADFVRFCAVYHASAGRRRLVHCAANYRVSAFVAHYQMIYHGWTTEQADAWVADIWKMADYPVWERFIRMLRDNLFMARAA</sequence>
<dbReference type="Proteomes" id="UP000068603">
    <property type="component" value="Unassembled WGS sequence"/>
</dbReference>